<gene>
    <name evidence="3" type="ORF">QE375_000239</name>
</gene>
<reference evidence="3 4" key="1">
    <citation type="submission" date="2023-08" db="EMBL/GenBank/DDBJ databases">
        <title>Functional and genomic diversity of the sorghum phyllosphere microbiome.</title>
        <authorList>
            <person name="Shade A."/>
        </authorList>
    </citation>
    <scope>NUCLEOTIDE SEQUENCE [LARGE SCALE GENOMIC DNA]</scope>
    <source>
        <strain evidence="3 4">SORGH_AS_0445</strain>
    </source>
</reference>
<organism evidence="3 4">
    <name type="scientific">Microbacterium foliorum</name>
    <dbReference type="NCBI Taxonomy" id="104336"/>
    <lineage>
        <taxon>Bacteria</taxon>
        <taxon>Bacillati</taxon>
        <taxon>Actinomycetota</taxon>
        <taxon>Actinomycetes</taxon>
        <taxon>Micrococcales</taxon>
        <taxon>Microbacteriaceae</taxon>
        <taxon>Microbacterium</taxon>
    </lineage>
</organism>
<feature type="region of interest" description="Disordered" evidence="1">
    <location>
        <begin position="324"/>
        <end position="348"/>
    </location>
</feature>
<dbReference type="Proteomes" id="UP001249291">
    <property type="component" value="Unassembled WGS sequence"/>
</dbReference>
<feature type="region of interest" description="Disordered" evidence="1">
    <location>
        <begin position="287"/>
        <end position="309"/>
    </location>
</feature>
<keyword evidence="2" id="KW-0812">Transmembrane</keyword>
<protein>
    <submittedName>
        <fullName evidence="3">ABC-type transport system involved in multi-copper enzyme maturation permease subunit</fullName>
    </submittedName>
</protein>
<feature type="compositionally biased region" description="Basic and acidic residues" evidence="1">
    <location>
        <begin position="288"/>
        <end position="302"/>
    </location>
</feature>
<sequence>MSISNIRIIARLELTQRLRSVGWYVLLGIFGVLLLGVTVLAFAVYSWADFVGAGVFSIVVNMVLLLVVLVSPTLSGNAINGDRDAATLAAVQVTAASTGDIMLGKLAAAVATGFAFLIVAIPFLAISLLGGGANAVVLLVSLLVLVVEIIVVAAIGVGLSGLIARPLFSVATTYLVVAGLTIGTLVVFALGGLAVRTDVEQQSRPYDPNGIVDCDSWETYTQEVPRFDYVWWCSRREPVRGPRRRHTDRVQRRRLPRRHVRADQARGPHGPAAAGRAELGRVLQRGVRVSDPREDHRQHGPELVRGPRRTDPHRRWALRRSVVAHPDAGQAAASGNAHRLTGDPPPGCEPPPLVHHPCTCGSSVGHAASLMWSHTRLIPPGAPCPA</sequence>
<dbReference type="EMBL" id="JAVIZQ010000001">
    <property type="protein sequence ID" value="MDR6140685.1"/>
    <property type="molecule type" value="Genomic_DNA"/>
</dbReference>
<keyword evidence="2" id="KW-1133">Transmembrane helix</keyword>
<feature type="transmembrane region" description="Helical" evidence="2">
    <location>
        <begin position="50"/>
        <end position="70"/>
    </location>
</feature>
<evidence type="ECO:0000313" key="4">
    <source>
        <dbReference type="Proteomes" id="UP001249291"/>
    </source>
</evidence>
<keyword evidence="2" id="KW-0472">Membrane</keyword>
<dbReference type="RefSeq" id="WP_309686570.1">
    <property type="nucleotide sequence ID" value="NZ_JAVIZQ010000001.1"/>
</dbReference>
<feature type="transmembrane region" description="Helical" evidence="2">
    <location>
        <begin position="174"/>
        <end position="195"/>
    </location>
</feature>
<evidence type="ECO:0000256" key="2">
    <source>
        <dbReference type="SAM" id="Phobius"/>
    </source>
</evidence>
<proteinExistence type="predicted"/>
<feature type="transmembrane region" description="Helical" evidence="2">
    <location>
        <begin position="106"/>
        <end position="129"/>
    </location>
</feature>
<accession>A0ABU1HNJ2</accession>
<comment type="caution">
    <text evidence="3">The sequence shown here is derived from an EMBL/GenBank/DDBJ whole genome shotgun (WGS) entry which is preliminary data.</text>
</comment>
<evidence type="ECO:0000313" key="3">
    <source>
        <dbReference type="EMBL" id="MDR6140685.1"/>
    </source>
</evidence>
<name>A0ABU1HNJ2_9MICO</name>
<feature type="transmembrane region" description="Helical" evidence="2">
    <location>
        <begin position="21"/>
        <end position="44"/>
    </location>
</feature>
<evidence type="ECO:0000256" key="1">
    <source>
        <dbReference type="SAM" id="MobiDB-lite"/>
    </source>
</evidence>
<feature type="transmembrane region" description="Helical" evidence="2">
    <location>
        <begin position="135"/>
        <end position="162"/>
    </location>
</feature>
<keyword evidence="4" id="KW-1185">Reference proteome</keyword>